<keyword evidence="5" id="KW-0496">Mitochondrion</keyword>
<evidence type="ECO:0000256" key="4">
    <source>
        <dbReference type="ARBA" id="ARBA00022980"/>
    </source>
</evidence>
<keyword evidence="6" id="KW-0687">Ribonucleoprotein</keyword>
<organism evidence="8 9">
    <name type="scientific">Lingula anatina</name>
    <name type="common">Brachiopod</name>
    <name type="synonym">Lingula unguis</name>
    <dbReference type="NCBI Taxonomy" id="7574"/>
    <lineage>
        <taxon>Eukaryota</taxon>
        <taxon>Metazoa</taxon>
        <taxon>Spiralia</taxon>
        <taxon>Lophotrochozoa</taxon>
        <taxon>Brachiopoda</taxon>
        <taxon>Linguliformea</taxon>
        <taxon>Lingulata</taxon>
        <taxon>Lingulida</taxon>
        <taxon>Linguloidea</taxon>
        <taxon>Lingulidae</taxon>
        <taxon>Lingula</taxon>
    </lineage>
</organism>
<dbReference type="AlphaFoldDB" id="A0A1S3HWK7"/>
<evidence type="ECO:0000256" key="6">
    <source>
        <dbReference type="ARBA" id="ARBA00023274"/>
    </source>
</evidence>
<evidence type="ECO:0000256" key="2">
    <source>
        <dbReference type="ARBA" id="ARBA00009863"/>
    </source>
</evidence>
<dbReference type="Proteomes" id="UP000085678">
    <property type="component" value="Unplaced"/>
</dbReference>
<dbReference type="GeneID" id="106158475"/>
<dbReference type="FunCoup" id="A0A1S3HWK7">
    <property type="interactions" value="1986"/>
</dbReference>
<name>A0A1S3HWK7_LINAN</name>
<dbReference type="InterPro" id="IPR005543">
    <property type="entry name" value="PASTA_dom"/>
</dbReference>
<dbReference type="OMA" id="DITNYDW"/>
<keyword evidence="8" id="KW-1185">Reference proteome</keyword>
<evidence type="ECO:0000313" key="8">
    <source>
        <dbReference type="Proteomes" id="UP000085678"/>
    </source>
</evidence>
<dbReference type="GO" id="GO:0006915">
    <property type="term" value="P:apoptotic process"/>
    <property type="evidence" value="ECO:0007669"/>
    <property type="project" value="InterPro"/>
</dbReference>
<protein>
    <recommendedName>
        <fullName evidence="7">Small ribosomal subunit protein mS29</fullName>
    </recommendedName>
</protein>
<dbReference type="PANTHER" id="PTHR12810:SF0">
    <property type="entry name" value="SMALL RIBOSOMAL SUBUNIT PROTEIN MS29"/>
    <property type="match status" value="1"/>
</dbReference>
<dbReference type="RefSeq" id="XP_013389936.1">
    <property type="nucleotide sequence ID" value="XM_013534482.2"/>
</dbReference>
<evidence type="ECO:0000256" key="5">
    <source>
        <dbReference type="ARBA" id="ARBA00023128"/>
    </source>
</evidence>
<dbReference type="Gene3D" id="3.40.50.300">
    <property type="entry name" value="P-loop containing nucleotide triphosphate hydrolases"/>
    <property type="match status" value="1"/>
</dbReference>
<dbReference type="GO" id="GO:0005763">
    <property type="term" value="C:mitochondrial small ribosomal subunit"/>
    <property type="evidence" value="ECO:0007669"/>
    <property type="project" value="TreeGrafter"/>
</dbReference>
<dbReference type="InterPro" id="IPR008092">
    <property type="entry name" value="Ribosomal_mS29_met"/>
</dbReference>
<keyword evidence="4 9" id="KW-0689">Ribosomal protein</keyword>
<evidence type="ECO:0000256" key="7">
    <source>
        <dbReference type="ARBA" id="ARBA00035140"/>
    </source>
</evidence>
<comment type="subcellular location">
    <subcellularLocation>
        <location evidence="1">Mitochondrion</location>
    </subcellularLocation>
</comment>
<reference evidence="9" key="1">
    <citation type="submission" date="2025-08" db="UniProtKB">
        <authorList>
            <consortium name="RefSeq"/>
        </authorList>
    </citation>
    <scope>IDENTIFICATION</scope>
    <source>
        <tissue evidence="9">Gonads</tissue>
    </source>
</reference>
<evidence type="ECO:0000256" key="3">
    <source>
        <dbReference type="ARBA" id="ARBA00022946"/>
    </source>
</evidence>
<dbReference type="OrthoDB" id="274828at2759"/>
<dbReference type="Pfam" id="PF10236">
    <property type="entry name" value="DAP3"/>
    <property type="match status" value="1"/>
</dbReference>
<dbReference type="CDD" id="cd06577">
    <property type="entry name" value="PASTA_pknB"/>
    <property type="match status" value="1"/>
</dbReference>
<comment type="similarity">
    <text evidence="2">Belongs to the mitochondrion-specific ribosomal protein mS29 family.</text>
</comment>
<proteinExistence type="inferred from homology"/>
<accession>A0A1S3HWK7</accession>
<dbReference type="PRINTS" id="PR01716">
    <property type="entry name" value="DEATHASSOCP3"/>
</dbReference>
<dbReference type="KEGG" id="lak:106158475"/>
<dbReference type="SUPFAM" id="SSF52540">
    <property type="entry name" value="P-loop containing nucleoside triphosphate hydrolases"/>
    <property type="match status" value="2"/>
</dbReference>
<gene>
    <name evidence="9" type="primary">LOC106158475</name>
</gene>
<dbReference type="InterPro" id="IPR019368">
    <property type="entry name" value="Ribosomal_mS29"/>
</dbReference>
<keyword evidence="3" id="KW-0809">Transit peptide</keyword>
<dbReference type="PANTHER" id="PTHR12810">
    <property type="entry name" value="MITOCHONDRIAL 28S RIBOSOMAL PROTEIN S29"/>
    <property type="match status" value="1"/>
</dbReference>
<sequence length="411" mass="47350">MAASMLKNMIVGQNNIFRVIGYSFPHKKVCLNHYRCCTSIVHGNDNVRTEQDVKPRRPRVCRTTVSSPAHQTKDQIGQFYTVPEPIAKKVFTRGWLNPKLLQLFDTFNETSIMVRKPALEIIDLMKSANYKDPVIKYVIYGPQGTGKSTTLAHVAHYALEEDFMIIHVPWPKHIYQFPATYQESTYKEDRHDTLVESLKWMNSFRKLNQHHLEKLKTTKKCVWTKKDSSLEGTPITDLIEMGLDREKHIPDIVGMIIREVKKQAADLGLKVLVVVDGVNSLFQETTVKVAPGEFRPSSQIGLVQHFMKLLQNDWAGGAVLLTVDRNASKDDKRESDLPKYLLGKEGFAVLDPFIPFQTELYSEEEFHSCIEYFKERRWLQGEKGQTQRGIQQIRFLSGRNPYFVERACSAW</sequence>
<evidence type="ECO:0000313" key="9">
    <source>
        <dbReference type="RefSeq" id="XP_013389936.1"/>
    </source>
</evidence>
<dbReference type="InterPro" id="IPR027417">
    <property type="entry name" value="P-loop_NTPase"/>
</dbReference>
<dbReference type="STRING" id="7574.A0A1S3HWK7"/>
<dbReference type="GO" id="GO:0003735">
    <property type="term" value="F:structural constituent of ribosome"/>
    <property type="evidence" value="ECO:0007669"/>
    <property type="project" value="TreeGrafter"/>
</dbReference>
<evidence type="ECO:0000256" key="1">
    <source>
        <dbReference type="ARBA" id="ARBA00004173"/>
    </source>
</evidence>
<dbReference type="InParanoid" id="A0A1S3HWK7"/>